<evidence type="ECO:0000256" key="1">
    <source>
        <dbReference type="SAM" id="MobiDB-lite"/>
    </source>
</evidence>
<dbReference type="GO" id="GO:0031625">
    <property type="term" value="F:ubiquitin protein ligase binding"/>
    <property type="evidence" value="ECO:0007669"/>
    <property type="project" value="TreeGrafter"/>
</dbReference>
<dbReference type="PANTHER" id="PTHR11188:SF161">
    <property type="entry name" value="PH-RESPONSE REGULATOR PROTEIN PALF_RIM8"/>
    <property type="match status" value="1"/>
</dbReference>
<dbReference type="STRING" id="5539.A0A3E2GSZ3"/>
<dbReference type="GO" id="GO:0005886">
    <property type="term" value="C:plasma membrane"/>
    <property type="evidence" value="ECO:0007669"/>
    <property type="project" value="TreeGrafter"/>
</dbReference>
<evidence type="ECO:0000259" key="2">
    <source>
        <dbReference type="Pfam" id="PF00339"/>
    </source>
</evidence>
<organism evidence="3 4">
    <name type="scientific">Scytalidium lignicola</name>
    <name type="common">Hyphomycete</name>
    <dbReference type="NCBI Taxonomy" id="5539"/>
    <lineage>
        <taxon>Eukaryota</taxon>
        <taxon>Fungi</taxon>
        <taxon>Dikarya</taxon>
        <taxon>Ascomycota</taxon>
        <taxon>Pezizomycotina</taxon>
        <taxon>Leotiomycetes</taxon>
        <taxon>Leotiomycetes incertae sedis</taxon>
        <taxon>Scytalidium</taxon>
    </lineage>
</organism>
<dbReference type="EMBL" id="NCSJ02000483">
    <property type="protein sequence ID" value="RFU24229.1"/>
    <property type="molecule type" value="Genomic_DNA"/>
</dbReference>
<dbReference type="InterPro" id="IPR050357">
    <property type="entry name" value="Arrestin_domain-protein"/>
</dbReference>
<dbReference type="GO" id="GO:0070086">
    <property type="term" value="P:ubiquitin-dependent endocytosis"/>
    <property type="evidence" value="ECO:0007669"/>
    <property type="project" value="TreeGrafter"/>
</dbReference>
<reference evidence="3 4" key="1">
    <citation type="submission" date="2018-05" db="EMBL/GenBank/DDBJ databases">
        <title>Draft genome sequence of Scytalidium lignicola DSM 105466, a ubiquitous saprotrophic fungus.</title>
        <authorList>
            <person name="Buettner E."/>
            <person name="Gebauer A.M."/>
            <person name="Hofrichter M."/>
            <person name="Liers C."/>
            <person name="Kellner H."/>
        </authorList>
    </citation>
    <scope>NUCLEOTIDE SEQUENCE [LARGE SCALE GENOMIC DNA]</scope>
    <source>
        <strain evidence="3 4">DSM 105466</strain>
    </source>
</reference>
<dbReference type="Gene3D" id="2.60.40.640">
    <property type="match status" value="1"/>
</dbReference>
<feature type="region of interest" description="Disordered" evidence="1">
    <location>
        <begin position="504"/>
        <end position="523"/>
    </location>
</feature>
<feature type="compositionally biased region" description="Low complexity" evidence="1">
    <location>
        <begin position="343"/>
        <end position="355"/>
    </location>
</feature>
<dbReference type="GO" id="GO:0005829">
    <property type="term" value="C:cytosol"/>
    <property type="evidence" value="ECO:0007669"/>
    <property type="project" value="TreeGrafter"/>
</dbReference>
<feature type="compositionally biased region" description="Polar residues" evidence="1">
    <location>
        <begin position="365"/>
        <end position="378"/>
    </location>
</feature>
<feature type="compositionally biased region" description="Basic and acidic residues" evidence="1">
    <location>
        <begin position="769"/>
        <end position="781"/>
    </location>
</feature>
<gene>
    <name evidence="3" type="ORF">B7463_g12107</name>
</gene>
<name>A0A3E2GSZ3_SCYLI</name>
<dbReference type="SUPFAM" id="SSF81296">
    <property type="entry name" value="E set domains"/>
    <property type="match status" value="1"/>
</dbReference>
<dbReference type="Proteomes" id="UP000258309">
    <property type="component" value="Unassembled WGS sequence"/>
</dbReference>
<feature type="compositionally biased region" description="Polar residues" evidence="1">
    <location>
        <begin position="692"/>
        <end position="711"/>
    </location>
</feature>
<feature type="compositionally biased region" description="Polar residues" evidence="1">
    <location>
        <begin position="507"/>
        <end position="523"/>
    </location>
</feature>
<dbReference type="InterPro" id="IPR014756">
    <property type="entry name" value="Ig_E-set"/>
</dbReference>
<evidence type="ECO:0000313" key="4">
    <source>
        <dbReference type="Proteomes" id="UP000258309"/>
    </source>
</evidence>
<dbReference type="AlphaFoldDB" id="A0A3E2GSZ3"/>
<dbReference type="OrthoDB" id="7785529at2759"/>
<feature type="region of interest" description="Disordered" evidence="1">
    <location>
        <begin position="566"/>
        <end position="612"/>
    </location>
</feature>
<feature type="compositionally biased region" description="Basic and acidic residues" evidence="1">
    <location>
        <begin position="839"/>
        <end position="849"/>
    </location>
</feature>
<dbReference type="OMA" id="CLHGYAK"/>
<dbReference type="InterPro" id="IPR011021">
    <property type="entry name" value="Arrestin-like_N"/>
</dbReference>
<dbReference type="PANTHER" id="PTHR11188">
    <property type="entry name" value="ARRESTIN DOMAIN CONTAINING PROTEIN"/>
    <property type="match status" value="1"/>
</dbReference>
<feature type="region of interest" description="Disordered" evidence="1">
    <location>
        <begin position="682"/>
        <end position="849"/>
    </location>
</feature>
<dbReference type="GO" id="GO:0030674">
    <property type="term" value="F:protein-macromolecule adaptor activity"/>
    <property type="evidence" value="ECO:0007669"/>
    <property type="project" value="TreeGrafter"/>
</dbReference>
<keyword evidence="4" id="KW-1185">Reference proteome</keyword>
<feature type="non-terminal residue" evidence="3">
    <location>
        <position position="849"/>
    </location>
</feature>
<dbReference type="Pfam" id="PF00339">
    <property type="entry name" value="Arrestin_N"/>
    <property type="match status" value="1"/>
</dbReference>
<evidence type="ECO:0000313" key="3">
    <source>
        <dbReference type="EMBL" id="RFU24229.1"/>
    </source>
</evidence>
<dbReference type="InterPro" id="IPR014752">
    <property type="entry name" value="Arrestin-like_C"/>
</dbReference>
<feature type="region of interest" description="Disordered" evidence="1">
    <location>
        <begin position="644"/>
        <end position="669"/>
    </location>
</feature>
<feature type="compositionally biased region" description="Polar residues" evidence="1">
    <location>
        <begin position="744"/>
        <end position="756"/>
    </location>
</feature>
<protein>
    <recommendedName>
        <fullName evidence="2">Arrestin-like N-terminal domain-containing protein</fullName>
    </recommendedName>
</protein>
<proteinExistence type="predicted"/>
<feature type="region of interest" description="Disordered" evidence="1">
    <location>
        <begin position="281"/>
        <end position="387"/>
    </location>
</feature>
<feature type="domain" description="Arrestin-like N-terminal" evidence="2">
    <location>
        <begin position="101"/>
        <end position="264"/>
    </location>
</feature>
<sequence>MGCRSQRRLDRPAAFLALEAFVVQLESATVLGTFTIAARHLGRQAAQTAHSLLDTRTNALSKGMCATPTPATSTSIASVGQSLLSRLALPLRSRSRNLTDFHVRLEDPYRKYSPGAVVKGAVVLTVVKPVRITHLTVCLHGFVRVFKTPNNRNDPLPANPNFADSANPRRSQYLGNGHASLFQDEVTLCGEGRLEPGVYEFNFELEFPSKGIPTSIDVGPYSFVVIGFERGTISYLVTATITRPTSIAATMTCDQKVSLVETVDVGPMPPPRARTISLEPIAKRRRRKTLKSMKSIVAETNDGSSGSEGRRAGSILGEESVSQSGSMEGNAVPRSSGPSEAQSDASTDSMVSSSTGGHSIRMEPMTNSTKSTIGSQETTLREQGRIDSAPPLSLFADLTGKEAARLKHEDYYPKSRTGLGGLSLMSAGSSSLFRKDLSQTFAPLIVDPNTLVAVVNASIRVPEDVFPTISGVPGEMISFKYHVEVVLDLGGRLAGQQRHVPRVGTMTLPSTYGNSSTGRADSNTVTMNTNMVAAWGGSIVDTDHIRREKSVVACLFEVIVGTTDSARKRSKVTKPSPELIPDTPASPAPTHDIPAEYHEAPSTGEEGYPEHDQYTDQYYNSQYDVEYNEYFPGTVPDQHLEYDQYPEYSHPPETQIHIPPPEVPGEEGLTEKERIRRAEERLLPSQPPQEGGQASSSHPAFISSAPSVSLEESTDDIYNADDISSAEPAFTTSINPSRPPAISTALSPHETITPTAPTLEDLTPTGARPTDDKQELERQRLLAEASVPLEFPEAEGSVNPSHGRFEPSAPFLTEDEGYGPGHAHADAQPSASDGGHPAHNRDVLPRYKR</sequence>
<accession>A0A3E2GSZ3</accession>
<comment type="caution">
    <text evidence="3">The sequence shown here is derived from an EMBL/GenBank/DDBJ whole genome shotgun (WGS) entry which is preliminary data.</text>
</comment>
<feature type="non-terminal residue" evidence="3">
    <location>
        <position position="1"/>
    </location>
</feature>